<sequence>MDQQKILGYFIEEAKEHLETLEAGLLELSAVVEDQERLNEMFRAAHSIKGGAAMLGYSSIQKIAHRLEDSFKILRENRISADQKLESLFLKGYDVLQNLIEKLQGTFGLNAEEADKIVQDAESSFVELQAYLNHILNQDEHSNNTDVFAQVKDLLTQMLSLFQEKANEQNRQSLQQLCTQLGQLFPNIDNWQIVTNNASKAIANPHHSYGTLAPVIIKELKQNSDYIELDQENKIKSSEALQQLASAKLPYVLVSLEPNHIAETLRRFLNHRQLSQLAQALT</sequence>
<dbReference type="AlphaFoldDB" id="B1WQQ2"/>
<dbReference type="PROSITE" id="PS50894">
    <property type="entry name" value="HPT"/>
    <property type="match status" value="1"/>
</dbReference>
<dbReference type="SMART" id="SM00073">
    <property type="entry name" value="HPT"/>
    <property type="match status" value="1"/>
</dbReference>
<dbReference type="Proteomes" id="UP000001203">
    <property type="component" value="Chromosome circular"/>
</dbReference>
<dbReference type="CDD" id="cd00088">
    <property type="entry name" value="HPT"/>
    <property type="match status" value="1"/>
</dbReference>
<dbReference type="eggNOG" id="COG2198">
    <property type="taxonomic scope" value="Bacteria"/>
</dbReference>
<dbReference type="GO" id="GO:0016301">
    <property type="term" value="F:kinase activity"/>
    <property type="evidence" value="ECO:0007669"/>
    <property type="project" value="UniProtKB-KW"/>
</dbReference>
<proteinExistence type="predicted"/>
<dbReference type="EMBL" id="CP000806">
    <property type="protein sequence ID" value="ACB53354.1"/>
    <property type="molecule type" value="Genomic_DNA"/>
</dbReference>
<dbReference type="Gene3D" id="1.20.120.160">
    <property type="entry name" value="HPT domain"/>
    <property type="match status" value="1"/>
</dbReference>
<dbReference type="InterPro" id="IPR036641">
    <property type="entry name" value="HPT_dom_sf"/>
</dbReference>
<organism evidence="3 4">
    <name type="scientific">Crocosphaera subtropica (strain ATCC 51142 / BH68)</name>
    <name type="common">Cyanothece sp. (strain ATCC 51142)</name>
    <dbReference type="NCBI Taxonomy" id="43989"/>
    <lineage>
        <taxon>Bacteria</taxon>
        <taxon>Bacillati</taxon>
        <taxon>Cyanobacteriota</taxon>
        <taxon>Cyanophyceae</taxon>
        <taxon>Oscillatoriophycideae</taxon>
        <taxon>Chroococcales</taxon>
        <taxon>Aphanothecaceae</taxon>
        <taxon>Crocosphaera</taxon>
        <taxon>Crocosphaera subtropica</taxon>
    </lineage>
</organism>
<protein>
    <submittedName>
        <fullName evidence="3">Two-component sensor histidine kinase</fullName>
    </submittedName>
</protein>
<name>B1WQQ2_CROS5</name>
<dbReference type="PANTHER" id="PTHR43395">
    <property type="entry name" value="SENSOR HISTIDINE KINASE CHEA"/>
    <property type="match status" value="1"/>
</dbReference>
<keyword evidence="3" id="KW-0808">Transferase</keyword>
<dbReference type="InterPro" id="IPR051315">
    <property type="entry name" value="Bact_Chemotaxis_CheA"/>
</dbReference>
<keyword evidence="3" id="KW-0418">Kinase</keyword>
<dbReference type="PANTHER" id="PTHR43395:SF1">
    <property type="entry name" value="CHEMOTAXIS PROTEIN CHEA"/>
    <property type="match status" value="1"/>
</dbReference>
<keyword evidence="4" id="KW-1185">Reference proteome</keyword>
<evidence type="ECO:0000313" key="3">
    <source>
        <dbReference type="EMBL" id="ACB53354.1"/>
    </source>
</evidence>
<feature type="domain" description="HPt" evidence="2">
    <location>
        <begin position="1"/>
        <end position="103"/>
    </location>
</feature>
<gene>
    <name evidence="3" type="ordered locus">cce_4006</name>
</gene>
<dbReference type="OrthoDB" id="2079555at2"/>
<dbReference type="STRING" id="43989.cce_4006"/>
<dbReference type="GO" id="GO:0000160">
    <property type="term" value="P:phosphorelay signal transduction system"/>
    <property type="evidence" value="ECO:0007669"/>
    <property type="project" value="InterPro"/>
</dbReference>
<evidence type="ECO:0000256" key="1">
    <source>
        <dbReference type="PROSITE-ProRule" id="PRU00110"/>
    </source>
</evidence>
<accession>B1WQQ2</accession>
<dbReference type="SUPFAM" id="SSF47226">
    <property type="entry name" value="Histidine-containing phosphotransfer domain, HPT domain"/>
    <property type="match status" value="1"/>
</dbReference>
<feature type="modified residue" description="Phosphohistidine" evidence="1">
    <location>
        <position position="46"/>
    </location>
</feature>
<evidence type="ECO:0000313" key="4">
    <source>
        <dbReference type="Proteomes" id="UP000001203"/>
    </source>
</evidence>
<dbReference type="RefSeq" id="WP_009543903.1">
    <property type="nucleotide sequence ID" value="NC_010546.1"/>
</dbReference>
<dbReference type="InterPro" id="IPR008207">
    <property type="entry name" value="Sig_transdc_His_kin_Hpt_dom"/>
</dbReference>
<keyword evidence="1" id="KW-0597">Phosphoprotein</keyword>
<dbReference type="KEGG" id="cyt:cce_4006"/>
<reference evidence="3 4" key="1">
    <citation type="journal article" date="2008" name="Proc. Natl. Acad. Sci. U.S.A.">
        <title>The genome of Cyanothece 51142, a unicellular diazotrophic cyanobacterium important in the marine nitrogen cycle.</title>
        <authorList>
            <person name="Welsh E.A."/>
            <person name="Liberton M."/>
            <person name="Stoeckel J."/>
            <person name="Loh T."/>
            <person name="Elvitigala T."/>
            <person name="Wang C."/>
            <person name="Wollam A."/>
            <person name="Fulton R.S."/>
            <person name="Clifton S.W."/>
            <person name="Jacobs J.M."/>
            <person name="Aurora R."/>
            <person name="Ghosh B.K."/>
            <person name="Sherman L.A."/>
            <person name="Smith R.D."/>
            <person name="Wilson R.K."/>
            <person name="Pakrasi H.B."/>
        </authorList>
    </citation>
    <scope>NUCLEOTIDE SEQUENCE [LARGE SCALE GENOMIC DNA]</scope>
    <source>
        <strain evidence="4">ATCC 51142 / BH68</strain>
    </source>
</reference>
<dbReference type="HOGENOM" id="CLU_062015_0_0_3"/>
<dbReference type="Pfam" id="PF01627">
    <property type="entry name" value="Hpt"/>
    <property type="match status" value="1"/>
</dbReference>
<evidence type="ECO:0000259" key="2">
    <source>
        <dbReference type="PROSITE" id="PS50894"/>
    </source>
</evidence>